<dbReference type="Proteomes" id="UP001066276">
    <property type="component" value="Chromosome 2_1"/>
</dbReference>
<keyword evidence="3" id="KW-1185">Reference proteome</keyword>
<sequence>MLAVVSMAHVLCLDNLCHHDRCHAADAAPRDPVCTAVKQRSRERRGGDTAVTQDRQAEQRRGHWKNRSDPELGGGARRGSAPTGERTREGQRWRVKKREYVCVRQTQGEADR</sequence>
<dbReference type="EMBL" id="JANPWB010000003">
    <property type="protein sequence ID" value="KAJ1201253.1"/>
    <property type="molecule type" value="Genomic_DNA"/>
</dbReference>
<protein>
    <recommendedName>
        <fullName evidence="4">Secreted protein</fullName>
    </recommendedName>
</protein>
<evidence type="ECO:0000313" key="2">
    <source>
        <dbReference type="EMBL" id="KAJ1201253.1"/>
    </source>
</evidence>
<feature type="region of interest" description="Disordered" evidence="1">
    <location>
        <begin position="38"/>
        <end position="93"/>
    </location>
</feature>
<evidence type="ECO:0000256" key="1">
    <source>
        <dbReference type="SAM" id="MobiDB-lite"/>
    </source>
</evidence>
<proteinExistence type="predicted"/>
<feature type="compositionally biased region" description="Basic and acidic residues" evidence="1">
    <location>
        <begin position="55"/>
        <end position="70"/>
    </location>
</feature>
<accession>A0AAV7VIS8</accession>
<dbReference type="AlphaFoldDB" id="A0AAV7VIS8"/>
<evidence type="ECO:0008006" key="4">
    <source>
        <dbReference type="Google" id="ProtNLM"/>
    </source>
</evidence>
<gene>
    <name evidence="2" type="ORF">NDU88_005066</name>
</gene>
<name>A0AAV7VIS8_PLEWA</name>
<reference evidence="2" key="1">
    <citation type="journal article" date="2022" name="bioRxiv">
        <title>Sequencing and chromosome-scale assembly of the giantPleurodeles waltlgenome.</title>
        <authorList>
            <person name="Brown T."/>
            <person name="Elewa A."/>
            <person name="Iarovenko S."/>
            <person name="Subramanian E."/>
            <person name="Araus A.J."/>
            <person name="Petzold A."/>
            <person name="Susuki M."/>
            <person name="Suzuki K.-i.T."/>
            <person name="Hayashi T."/>
            <person name="Toyoda A."/>
            <person name="Oliveira C."/>
            <person name="Osipova E."/>
            <person name="Leigh N.D."/>
            <person name="Simon A."/>
            <person name="Yun M.H."/>
        </authorList>
    </citation>
    <scope>NUCLEOTIDE SEQUENCE</scope>
    <source>
        <strain evidence="2">20211129_DDA</strain>
        <tissue evidence="2">Liver</tissue>
    </source>
</reference>
<evidence type="ECO:0000313" key="3">
    <source>
        <dbReference type="Proteomes" id="UP001066276"/>
    </source>
</evidence>
<comment type="caution">
    <text evidence="2">The sequence shown here is derived from an EMBL/GenBank/DDBJ whole genome shotgun (WGS) entry which is preliminary data.</text>
</comment>
<organism evidence="2 3">
    <name type="scientific">Pleurodeles waltl</name>
    <name type="common">Iberian ribbed newt</name>
    <dbReference type="NCBI Taxonomy" id="8319"/>
    <lineage>
        <taxon>Eukaryota</taxon>
        <taxon>Metazoa</taxon>
        <taxon>Chordata</taxon>
        <taxon>Craniata</taxon>
        <taxon>Vertebrata</taxon>
        <taxon>Euteleostomi</taxon>
        <taxon>Amphibia</taxon>
        <taxon>Batrachia</taxon>
        <taxon>Caudata</taxon>
        <taxon>Salamandroidea</taxon>
        <taxon>Salamandridae</taxon>
        <taxon>Pleurodelinae</taxon>
        <taxon>Pleurodeles</taxon>
    </lineage>
</organism>